<feature type="non-terminal residue" evidence="1">
    <location>
        <position position="40"/>
    </location>
</feature>
<evidence type="ECO:0000313" key="1">
    <source>
        <dbReference type="EMBL" id="MBA0756710.1"/>
    </source>
</evidence>
<comment type="caution">
    <text evidence="1">The sequence shown here is derived from an EMBL/GenBank/DDBJ whole genome shotgun (WGS) entry which is preliminary data.</text>
</comment>
<reference evidence="1 2" key="1">
    <citation type="journal article" date="2019" name="Genome Biol. Evol.">
        <title>Insights into the evolution of the New World diploid cottons (Gossypium, subgenus Houzingenia) based on genome sequencing.</title>
        <authorList>
            <person name="Grover C.E."/>
            <person name="Arick M.A. 2nd"/>
            <person name="Thrash A."/>
            <person name="Conover J.L."/>
            <person name="Sanders W.S."/>
            <person name="Peterson D.G."/>
            <person name="Frelichowski J.E."/>
            <person name="Scheffler J.A."/>
            <person name="Scheffler B.E."/>
            <person name="Wendel J.F."/>
        </authorList>
    </citation>
    <scope>NUCLEOTIDE SEQUENCE [LARGE SCALE GENOMIC DNA]</scope>
    <source>
        <strain evidence="1">5</strain>
        <tissue evidence="1">Leaf</tissue>
    </source>
</reference>
<keyword evidence="2" id="KW-1185">Reference proteome</keyword>
<accession>A0A7J9D7L3</accession>
<dbReference type="OrthoDB" id="999012at2759"/>
<dbReference type="Proteomes" id="UP000593579">
    <property type="component" value="Unassembled WGS sequence"/>
</dbReference>
<protein>
    <submittedName>
        <fullName evidence="1">Uncharacterized protein</fullName>
    </submittedName>
</protein>
<organism evidence="1 2">
    <name type="scientific">Gossypium gossypioides</name>
    <name type="common">Mexican cotton</name>
    <name type="synonym">Selera gossypioides</name>
    <dbReference type="NCBI Taxonomy" id="34282"/>
    <lineage>
        <taxon>Eukaryota</taxon>
        <taxon>Viridiplantae</taxon>
        <taxon>Streptophyta</taxon>
        <taxon>Embryophyta</taxon>
        <taxon>Tracheophyta</taxon>
        <taxon>Spermatophyta</taxon>
        <taxon>Magnoliopsida</taxon>
        <taxon>eudicotyledons</taxon>
        <taxon>Gunneridae</taxon>
        <taxon>Pentapetalae</taxon>
        <taxon>rosids</taxon>
        <taxon>malvids</taxon>
        <taxon>Malvales</taxon>
        <taxon>Malvaceae</taxon>
        <taxon>Malvoideae</taxon>
        <taxon>Gossypium</taxon>
    </lineage>
</organism>
<evidence type="ECO:0000313" key="2">
    <source>
        <dbReference type="Proteomes" id="UP000593579"/>
    </source>
</evidence>
<dbReference type="AlphaFoldDB" id="A0A7J9D7L3"/>
<sequence length="40" mass="4433">MLRKISKDCIGTINDTHIVVILPPNEQISSIGRKSVLTQN</sequence>
<dbReference type="EMBL" id="JABEZY010303892">
    <property type="protein sequence ID" value="MBA0756710.1"/>
    <property type="molecule type" value="Genomic_DNA"/>
</dbReference>
<name>A0A7J9D7L3_GOSGO</name>
<gene>
    <name evidence="1" type="ORF">Gogos_005384</name>
</gene>
<proteinExistence type="predicted"/>